<sequence length="149" mass="16549">MVYSAMKRSVWAKQQGLTYKTAWRLWNEGKLPVPAEQLPNGTIIYYPPNAAQSGGAALDPRVASAEHAQDLGRQFARLVECAVQRTQTIVEVVKDIGYCRNGHRAGLIWLLCHSTAQTIVVEHRDRLTRFGFADIEAAMTAQGRSIVVI</sequence>
<protein>
    <submittedName>
        <fullName evidence="2">Resolvase-like protein</fullName>
    </submittedName>
</protein>
<dbReference type="EMBL" id="CP000909">
    <property type="protein sequence ID" value="ABY34432.1"/>
    <property type="molecule type" value="Genomic_DNA"/>
</dbReference>
<dbReference type="PANTHER" id="PTHR36172:SF1">
    <property type="entry name" value="RESOLVASE-RELATED"/>
    <property type="match status" value="1"/>
</dbReference>
<keyword evidence="3" id="KW-1185">Reference proteome</keyword>
<evidence type="ECO:0000259" key="1">
    <source>
        <dbReference type="Pfam" id="PF00239"/>
    </source>
</evidence>
<dbReference type="eggNOG" id="COG2452">
    <property type="taxonomic scope" value="Bacteria"/>
</dbReference>
<dbReference type="Proteomes" id="UP000002008">
    <property type="component" value="Chromosome"/>
</dbReference>
<name>A9WJY1_CHLAA</name>
<evidence type="ECO:0000313" key="2">
    <source>
        <dbReference type="EMBL" id="ABY34432.1"/>
    </source>
</evidence>
<dbReference type="KEGG" id="cau:Caur_1203"/>
<gene>
    <name evidence="2" type="ordered locus">Caur_1203</name>
</gene>
<dbReference type="InterPro" id="IPR006119">
    <property type="entry name" value="Resolv_N"/>
</dbReference>
<dbReference type="InterPro" id="IPR036162">
    <property type="entry name" value="Resolvase-like_N_sf"/>
</dbReference>
<feature type="domain" description="Resolvase/invertase-type recombinase catalytic" evidence="1">
    <location>
        <begin position="61"/>
        <end position="145"/>
    </location>
</feature>
<dbReference type="Pfam" id="PF00239">
    <property type="entry name" value="Resolvase"/>
    <property type="match status" value="1"/>
</dbReference>
<dbReference type="GO" id="GO:0003677">
    <property type="term" value="F:DNA binding"/>
    <property type="evidence" value="ECO:0007669"/>
    <property type="project" value="InterPro"/>
</dbReference>
<organism evidence="2 3">
    <name type="scientific">Chloroflexus aurantiacus (strain ATCC 29366 / DSM 635 / J-10-fl)</name>
    <dbReference type="NCBI Taxonomy" id="324602"/>
    <lineage>
        <taxon>Bacteria</taxon>
        <taxon>Bacillati</taxon>
        <taxon>Chloroflexota</taxon>
        <taxon>Chloroflexia</taxon>
        <taxon>Chloroflexales</taxon>
        <taxon>Chloroflexineae</taxon>
        <taxon>Chloroflexaceae</taxon>
        <taxon>Chloroflexus</taxon>
    </lineage>
</organism>
<evidence type="ECO:0000313" key="3">
    <source>
        <dbReference type="Proteomes" id="UP000002008"/>
    </source>
</evidence>
<dbReference type="InterPro" id="IPR051491">
    <property type="entry name" value="Recombinase/Transposase-rel"/>
</dbReference>
<dbReference type="Gene3D" id="3.40.50.1390">
    <property type="entry name" value="Resolvase, N-terminal catalytic domain"/>
    <property type="match status" value="1"/>
</dbReference>
<dbReference type="AlphaFoldDB" id="A9WJY1"/>
<reference evidence="3" key="1">
    <citation type="journal article" date="2011" name="BMC Genomics">
        <title>Complete genome sequence of the filamentous anoxygenic phototrophic bacterium Chloroflexus aurantiacus.</title>
        <authorList>
            <person name="Tang K.H."/>
            <person name="Barry K."/>
            <person name="Chertkov O."/>
            <person name="Dalin E."/>
            <person name="Han C.S."/>
            <person name="Hauser L.J."/>
            <person name="Honchak B.M."/>
            <person name="Karbach L.E."/>
            <person name="Land M.L."/>
            <person name="Lapidus A."/>
            <person name="Larimer F.W."/>
            <person name="Mikhailova N."/>
            <person name="Pitluck S."/>
            <person name="Pierson B.K."/>
            <person name="Blankenship R.E."/>
        </authorList>
    </citation>
    <scope>NUCLEOTIDE SEQUENCE [LARGE SCALE GENOMIC DNA]</scope>
    <source>
        <strain evidence="3">ATCC 29366 / DSM 635 / J-10-fl</strain>
    </source>
</reference>
<dbReference type="HOGENOM" id="CLU_082093_1_1_0"/>
<accession>A9WJY1</accession>
<dbReference type="InParanoid" id="A9WJY1"/>
<dbReference type="PANTHER" id="PTHR36172">
    <property type="match status" value="1"/>
</dbReference>
<dbReference type="EnsemblBacteria" id="ABY34432">
    <property type="protein sequence ID" value="ABY34432"/>
    <property type="gene ID" value="Caur_1203"/>
</dbReference>
<proteinExistence type="predicted"/>
<dbReference type="GO" id="GO:0000150">
    <property type="term" value="F:DNA strand exchange activity"/>
    <property type="evidence" value="ECO:0007669"/>
    <property type="project" value="InterPro"/>
</dbReference>